<gene>
    <name evidence="1" type="ORF">DW137_09235</name>
</gene>
<evidence type="ECO:0000313" key="2">
    <source>
        <dbReference type="Proteomes" id="UP000283727"/>
    </source>
</evidence>
<dbReference type="RefSeq" id="WP_117658391.1">
    <property type="nucleotide sequence ID" value="NZ_JAQECX010000005.1"/>
</dbReference>
<organism evidence="1 2">
    <name type="scientific">Bifidobacterium bifidum</name>
    <dbReference type="NCBI Taxonomy" id="1681"/>
    <lineage>
        <taxon>Bacteria</taxon>
        <taxon>Bacillati</taxon>
        <taxon>Actinomycetota</taxon>
        <taxon>Actinomycetes</taxon>
        <taxon>Bifidobacteriales</taxon>
        <taxon>Bifidobacteriaceae</taxon>
        <taxon>Bifidobacterium</taxon>
    </lineage>
</organism>
<dbReference type="EMBL" id="QRLR01000006">
    <property type="protein sequence ID" value="RHJ22005.1"/>
    <property type="molecule type" value="Genomic_DNA"/>
</dbReference>
<reference evidence="1 2" key="1">
    <citation type="submission" date="2018-08" db="EMBL/GenBank/DDBJ databases">
        <title>A genome reference for cultivated species of the human gut microbiota.</title>
        <authorList>
            <person name="Zou Y."/>
            <person name="Xue W."/>
            <person name="Luo G."/>
        </authorList>
    </citation>
    <scope>NUCLEOTIDE SEQUENCE [LARGE SCALE GENOMIC DNA]</scope>
    <source>
        <strain evidence="1 2">AM12-10</strain>
    </source>
</reference>
<comment type="caution">
    <text evidence="1">The sequence shown here is derived from an EMBL/GenBank/DDBJ whole genome shotgun (WGS) entry which is preliminary data.</text>
</comment>
<protein>
    <submittedName>
        <fullName evidence="1">Uncharacterized protein</fullName>
    </submittedName>
</protein>
<dbReference type="Proteomes" id="UP000283727">
    <property type="component" value="Unassembled WGS sequence"/>
</dbReference>
<accession>A0A415C347</accession>
<name>A0A415C347_BIFBI</name>
<evidence type="ECO:0000313" key="1">
    <source>
        <dbReference type="EMBL" id="RHJ22005.1"/>
    </source>
</evidence>
<proteinExistence type="predicted"/>
<sequence length="92" mass="10379">MSILTDELEERYPVDQGAIMPLLDREQVALMQRRNYAAGAKRQRTPKELESMAATLNKYAGQDWDQDTAVNIIRHILEAGDSTRDNTSATGR</sequence>
<dbReference type="AlphaFoldDB" id="A0A415C347"/>